<gene>
    <name evidence="10" type="ORF">C2S53_009532</name>
</gene>
<keyword evidence="5" id="KW-0551">Lipid droplet</keyword>
<evidence type="ECO:0000256" key="7">
    <source>
        <dbReference type="ARBA" id="ARBA00022989"/>
    </source>
</evidence>
<dbReference type="GO" id="GO:0012511">
    <property type="term" value="C:monolayer-surrounded lipid storage body"/>
    <property type="evidence" value="ECO:0007669"/>
    <property type="project" value="InterPro"/>
</dbReference>
<protein>
    <submittedName>
        <fullName evidence="10">Oleosin family protein</fullName>
    </submittedName>
</protein>
<evidence type="ECO:0000313" key="10">
    <source>
        <dbReference type="EMBL" id="KAH6830515.1"/>
    </source>
</evidence>
<sequence>MCQKESETCISCKPLELDPQHVALDPPSSYTPTPPPPIHQHSTHHFIHQIKLAPTPITSSRATAPMADRDRDRLHPHQIQVHPQHPGQQRYEGGAKSLLPQKGPSTGQILAIITLLPIGGTLLCLAGITLAGSLIGLAFATPLFVIFSPVLVPAAFLLALAVTAFLTSGAFGLTGLSSLSWVFNSFRQATGQEPLDYAKRRMQEGTMYVGEKTKQVGETIKSKAQEGGHDDRTTVLGGRT</sequence>
<feature type="transmembrane region" description="Helical" evidence="9">
    <location>
        <begin position="143"/>
        <end position="166"/>
    </location>
</feature>
<dbReference type="GO" id="GO:0010344">
    <property type="term" value="P:seed oilbody biogenesis"/>
    <property type="evidence" value="ECO:0007669"/>
    <property type="project" value="TreeGrafter"/>
</dbReference>
<keyword evidence="6 9" id="KW-0812">Transmembrane</keyword>
<dbReference type="Proteomes" id="UP001190926">
    <property type="component" value="Unassembled WGS sequence"/>
</dbReference>
<comment type="function">
    <text evidence="1">May have a structural role to stabilize the lipid body during desiccation of the seed by preventing coalescence of the oil. Probably interacts with both lipid and phospholipid moieties of lipid bodies. May also provide recognition signals for specific lipase anchorage in lipolysis during seedling growth.</text>
</comment>
<evidence type="ECO:0000256" key="4">
    <source>
        <dbReference type="ARBA" id="ARBA00010858"/>
    </source>
</evidence>
<keyword evidence="7 9" id="KW-1133">Transmembrane helix</keyword>
<dbReference type="GO" id="GO:0050826">
    <property type="term" value="P:response to freezing"/>
    <property type="evidence" value="ECO:0007669"/>
    <property type="project" value="TreeGrafter"/>
</dbReference>
<feature type="transmembrane region" description="Helical" evidence="9">
    <location>
        <begin position="109"/>
        <end position="137"/>
    </location>
</feature>
<evidence type="ECO:0000256" key="9">
    <source>
        <dbReference type="SAM" id="Phobius"/>
    </source>
</evidence>
<evidence type="ECO:0000256" key="6">
    <source>
        <dbReference type="ARBA" id="ARBA00022692"/>
    </source>
</evidence>
<dbReference type="PANTHER" id="PTHR33203:SF44">
    <property type="entry name" value="OLEOSIN 20.3 KDA"/>
    <property type="match status" value="1"/>
</dbReference>
<comment type="subcellular location">
    <subcellularLocation>
        <location evidence="3">Lipid droplet</location>
    </subcellularLocation>
    <subcellularLocation>
        <location evidence="2">Membrane</location>
        <topology evidence="2">Multi-pass membrane protein</topology>
    </subcellularLocation>
</comment>
<dbReference type="GO" id="GO:0016758">
    <property type="term" value="F:hexosyltransferase activity"/>
    <property type="evidence" value="ECO:0007669"/>
    <property type="project" value="InterPro"/>
</dbReference>
<comment type="caution">
    <text evidence="10">The sequence shown here is derived from an EMBL/GenBank/DDBJ whole genome shotgun (WGS) entry which is preliminary data.</text>
</comment>
<comment type="similarity">
    <text evidence="4">Belongs to the oleosin family.</text>
</comment>
<evidence type="ECO:0000256" key="1">
    <source>
        <dbReference type="ARBA" id="ARBA00002582"/>
    </source>
</evidence>
<dbReference type="PANTHER" id="PTHR33203">
    <property type="entry name" value="OLEOSIN"/>
    <property type="match status" value="1"/>
</dbReference>
<proteinExistence type="inferred from homology"/>
<accession>A0AAD4P950</accession>
<dbReference type="EMBL" id="SDAM02000099">
    <property type="protein sequence ID" value="KAH6830515.1"/>
    <property type="molecule type" value="Genomic_DNA"/>
</dbReference>
<evidence type="ECO:0000256" key="2">
    <source>
        <dbReference type="ARBA" id="ARBA00004141"/>
    </source>
</evidence>
<evidence type="ECO:0000256" key="8">
    <source>
        <dbReference type="ARBA" id="ARBA00023136"/>
    </source>
</evidence>
<keyword evidence="11" id="KW-1185">Reference proteome</keyword>
<dbReference type="AlphaFoldDB" id="A0AAD4P950"/>
<evidence type="ECO:0000256" key="3">
    <source>
        <dbReference type="ARBA" id="ARBA00004502"/>
    </source>
</evidence>
<dbReference type="GO" id="GO:0005886">
    <property type="term" value="C:plasma membrane"/>
    <property type="evidence" value="ECO:0007669"/>
    <property type="project" value="UniProtKB-SubCell"/>
</dbReference>
<keyword evidence="8 9" id="KW-0472">Membrane</keyword>
<dbReference type="InterPro" id="IPR000136">
    <property type="entry name" value="Oleosin"/>
</dbReference>
<reference evidence="10 11" key="1">
    <citation type="journal article" date="2021" name="Nat. Commun.">
        <title>Incipient diploidization of the medicinal plant Perilla within 10,000 years.</title>
        <authorList>
            <person name="Zhang Y."/>
            <person name="Shen Q."/>
            <person name="Leng L."/>
            <person name="Zhang D."/>
            <person name="Chen S."/>
            <person name="Shi Y."/>
            <person name="Ning Z."/>
            <person name="Chen S."/>
        </authorList>
    </citation>
    <scope>NUCLEOTIDE SEQUENCE [LARGE SCALE GENOMIC DNA]</scope>
    <source>
        <strain evidence="11">cv. PC099</strain>
    </source>
</reference>
<organism evidence="10 11">
    <name type="scientific">Perilla frutescens var. hirtella</name>
    <name type="common">Perilla citriodora</name>
    <name type="synonym">Perilla setoyensis</name>
    <dbReference type="NCBI Taxonomy" id="608512"/>
    <lineage>
        <taxon>Eukaryota</taxon>
        <taxon>Viridiplantae</taxon>
        <taxon>Streptophyta</taxon>
        <taxon>Embryophyta</taxon>
        <taxon>Tracheophyta</taxon>
        <taxon>Spermatophyta</taxon>
        <taxon>Magnoliopsida</taxon>
        <taxon>eudicotyledons</taxon>
        <taxon>Gunneridae</taxon>
        <taxon>Pentapetalae</taxon>
        <taxon>asterids</taxon>
        <taxon>lamiids</taxon>
        <taxon>Lamiales</taxon>
        <taxon>Lamiaceae</taxon>
        <taxon>Nepetoideae</taxon>
        <taxon>Elsholtzieae</taxon>
        <taxon>Perilla</taxon>
    </lineage>
</organism>
<dbReference type="Pfam" id="PF01277">
    <property type="entry name" value="Oleosin"/>
    <property type="match status" value="1"/>
</dbReference>
<name>A0AAD4P950_PERFH</name>
<evidence type="ECO:0000313" key="11">
    <source>
        <dbReference type="Proteomes" id="UP001190926"/>
    </source>
</evidence>
<dbReference type="GO" id="GO:0019915">
    <property type="term" value="P:lipid storage"/>
    <property type="evidence" value="ECO:0007669"/>
    <property type="project" value="TreeGrafter"/>
</dbReference>
<evidence type="ECO:0000256" key="5">
    <source>
        <dbReference type="ARBA" id="ARBA00022677"/>
    </source>
</evidence>